<reference evidence="9 10" key="1">
    <citation type="submission" date="2019-06" db="EMBL/GenBank/DDBJ databases">
        <authorList>
            <person name="Li M."/>
        </authorList>
    </citation>
    <scope>NUCLEOTIDE SEQUENCE [LARGE SCALE GENOMIC DNA]</scope>
    <source>
        <strain evidence="9 10">BGMRC6574</strain>
    </source>
</reference>
<comment type="caution">
    <text evidence="9">The sequence shown here is derived from an EMBL/GenBank/DDBJ whole genome shotgun (WGS) entry which is preliminary data.</text>
</comment>
<evidence type="ECO:0000259" key="6">
    <source>
        <dbReference type="Pfam" id="PF00534"/>
    </source>
</evidence>
<evidence type="ECO:0000259" key="8">
    <source>
        <dbReference type="Pfam" id="PF13439"/>
    </source>
</evidence>
<dbReference type="PANTHER" id="PTHR46039:SF5">
    <property type="entry name" value="SUCROSE-PHOSPHATE SYNTHASE 3-RELATED"/>
    <property type="match status" value="1"/>
</dbReference>
<dbReference type="Proteomes" id="UP000320314">
    <property type="component" value="Unassembled WGS sequence"/>
</dbReference>
<gene>
    <name evidence="9" type="ORF">FJU11_09915</name>
</gene>
<comment type="similarity">
    <text evidence="1">Belongs to the glycosyltransferase 1 family.</text>
</comment>
<dbReference type="InterPro" id="IPR001296">
    <property type="entry name" value="Glyco_trans_1"/>
</dbReference>
<dbReference type="Pfam" id="PF13439">
    <property type="entry name" value="Glyco_transf_4"/>
    <property type="match status" value="1"/>
</dbReference>
<evidence type="ECO:0000313" key="9">
    <source>
        <dbReference type="EMBL" id="TPW28167.1"/>
    </source>
</evidence>
<feature type="domain" description="Glycosyl transferase family 1" evidence="6">
    <location>
        <begin position="238"/>
        <end position="412"/>
    </location>
</feature>
<protein>
    <recommendedName>
        <fullName evidence="2">sucrose-phosphate synthase</fullName>
        <ecNumber evidence="2">2.4.1.14</ecNumber>
    </recommendedName>
</protein>
<dbReference type="EMBL" id="VHLH01000016">
    <property type="protein sequence ID" value="TPW28167.1"/>
    <property type="molecule type" value="Genomic_DNA"/>
</dbReference>
<dbReference type="SFLD" id="SFLDG01140">
    <property type="entry name" value="C2.B:_Phosphomannomutase_and_P"/>
    <property type="match status" value="1"/>
</dbReference>
<dbReference type="PANTHER" id="PTHR46039">
    <property type="entry name" value="SUCROSE-PHOSPHATE SYNTHASE 3-RELATED"/>
    <property type="match status" value="1"/>
</dbReference>
<dbReference type="GO" id="GO:0046524">
    <property type="term" value="F:sucrose-phosphate synthase activity"/>
    <property type="evidence" value="ECO:0007669"/>
    <property type="project" value="UniProtKB-EC"/>
</dbReference>
<evidence type="ECO:0000256" key="1">
    <source>
        <dbReference type="ARBA" id="ARBA00006530"/>
    </source>
</evidence>
<dbReference type="SUPFAM" id="SSF53756">
    <property type="entry name" value="UDP-Glycosyltransferase/glycogen phosphorylase"/>
    <property type="match status" value="1"/>
</dbReference>
<dbReference type="RefSeq" id="WP_141166892.1">
    <property type="nucleotide sequence ID" value="NZ_VHLH01000016.1"/>
</dbReference>
<dbReference type="AlphaFoldDB" id="A0A506U8G4"/>
<keyword evidence="3" id="KW-0328">Glycosyltransferase</keyword>
<keyword evidence="4" id="KW-0808">Transferase</keyword>
<evidence type="ECO:0000256" key="3">
    <source>
        <dbReference type="ARBA" id="ARBA00022676"/>
    </source>
</evidence>
<feature type="domain" description="Sucrose phosphatase-like" evidence="7">
    <location>
        <begin position="446"/>
        <end position="684"/>
    </location>
</feature>
<dbReference type="InterPro" id="IPR023214">
    <property type="entry name" value="HAD_sf"/>
</dbReference>
<dbReference type="EC" id="2.4.1.14" evidence="2"/>
<dbReference type="InterPro" id="IPR006379">
    <property type="entry name" value="HAD-SF_hydro_IIB"/>
</dbReference>
<organism evidence="9 10">
    <name type="scientific">Pararhizobium mangrovi</name>
    <dbReference type="NCBI Taxonomy" id="2590452"/>
    <lineage>
        <taxon>Bacteria</taxon>
        <taxon>Pseudomonadati</taxon>
        <taxon>Pseudomonadota</taxon>
        <taxon>Alphaproteobacteria</taxon>
        <taxon>Hyphomicrobiales</taxon>
        <taxon>Rhizobiaceae</taxon>
        <taxon>Rhizobium/Agrobacterium group</taxon>
        <taxon>Pararhizobium</taxon>
    </lineage>
</organism>
<dbReference type="SFLD" id="SFLDS00003">
    <property type="entry name" value="Haloacid_Dehalogenase"/>
    <property type="match status" value="1"/>
</dbReference>
<dbReference type="Pfam" id="PF00534">
    <property type="entry name" value="Glycos_transf_1"/>
    <property type="match status" value="1"/>
</dbReference>
<dbReference type="InterPro" id="IPR036412">
    <property type="entry name" value="HAD-like_sf"/>
</dbReference>
<dbReference type="Pfam" id="PF05116">
    <property type="entry name" value="S6PP"/>
    <property type="match status" value="1"/>
</dbReference>
<dbReference type="Gene3D" id="3.40.50.1000">
    <property type="entry name" value="HAD superfamily/HAD-like"/>
    <property type="match status" value="1"/>
</dbReference>
<keyword evidence="9" id="KW-0378">Hydrolase</keyword>
<name>A0A506U8G4_9HYPH</name>
<dbReference type="Gene3D" id="3.40.50.2000">
    <property type="entry name" value="Glycogen Phosphorylase B"/>
    <property type="match status" value="2"/>
</dbReference>
<evidence type="ECO:0000313" key="10">
    <source>
        <dbReference type="Proteomes" id="UP000320314"/>
    </source>
</evidence>
<evidence type="ECO:0000256" key="4">
    <source>
        <dbReference type="ARBA" id="ARBA00022679"/>
    </source>
</evidence>
<dbReference type="InterPro" id="IPR044161">
    <property type="entry name" value="SPS"/>
</dbReference>
<dbReference type="InterPro" id="IPR028098">
    <property type="entry name" value="Glyco_trans_4-like_N"/>
</dbReference>
<accession>A0A506U8G4</accession>
<sequence>MFIVHLALQGCLRAEDVAYGLTPDTGGHIRYLLELATAQIRHPAIDRVVIVTRAFESRYGADYHAGHERTEAGFEILRLPTSHSGYLSKEDLWRETDAFSEALAAWLEAEPKRPDYLHAHYADAATVAARMRERFAMPFVFTAHSLGRVKLAAFDTANAPLQAKAGLERRVVTEENAISAADLVVASSRDEAEVQYATYDRYEAGRIRIIEPGSNLEAYRAARPTPAVRAMLAPFLREPDRPMVLAIARPMAKKNLPALVEAFGSDPWLYENANLVLVAGVRDDIADLEPECREEMRAILEAIDRHDLYGRVALPKHHGAADIPALYALAHETGGVFVNPALNEPFGLTLLEAAASGLPVVATDSGGPNDIVERCRNGLLVSPQRKDAIATACRTILADHEAWRHYSANGAKAVAAYDWDRHTERCLAAMRRLLAKGDGRRTGRIKQLLVSDIDNTLTGSDPYMAAFVKWYAGETGLTFAVATGRSFHSALAILEQHEAPTPEIVISSVGSEIHLLDENGVTYHADRAWERHIDRDWHPRDIAERLACVANLAPQGPLEQRRFKLSYLAEDDPGIVERIRGRLGEAGLAASVIYSHARYLDILPVRASKGAAIAYLRKQFDLAENAVFVAGDSGNDIEMLQSVPQAIIVANYSDSLASNRTLAHSYIARKSHALGIIEGVRHFRERAR</sequence>
<feature type="domain" description="Glycosyltransferase subfamily 4-like N-terminal" evidence="8">
    <location>
        <begin position="26"/>
        <end position="217"/>
    </location>
</feature>
<dbReference type="Gene3D" id="3.90.1070.10">
    <property type="match status" value="1"/>
</dbReference>
<proteinExistence type="inferred from homology"/>
<dbReference type="OrthoDB" id="7847955at2"/>
<dbReference type="NCBIfam" id="TIGR01484">
    <property type="entry name" value="HAD-SF-IIB"/>
    <property type="match status" value="1"/>
</dbReference>
<comment type="catalytic activity">
    <reaction evidence="5">
        <text>beta-D-fructose 6-phosphate + UDP-alpha-D-glucose = sucrose 6(F)-phosphate + UDP + H(+)</text>
        <dbReference type="Rhea" id="RHEA:22172"/>
        <dbReference type="ChEBI" id="CHEBI:15378"/>
        <dbReference type="ChEBI" id="CHEBI:57634"/>
        <dbReference type="ChEBI" id="CHEBI:57723"/>
        <dbReference type="ChEBI" id="CHEBI:58223"/>
        <dbReference type="ChEBI" id="CHEBI:58885"/>
        <dbReference type="EC" id="2.4.1.14"/>
    </reaction>
</comment>
<evidence type="ECO:0000256" key="5">
    <source>
        <dbReference type="ARBA" id="ARBA00047471"/>
    </source>
</evidence>
<evidence type="ECO:0000256" key="2">
    <source>
        <dbReference type="ARBA" id="ARBA00012536"/>
    </source>
</evidence>
<dbReference type="SFLD" id="SFLDG01141">
    <property type="entry name" value="C2.B.1:_Sucrose_Phosphatase_Li"/>
    <property type="match status" value="1"/>
</dbReference>
<keyword evidence="10" id="KW-1185">Reference proteome</keyword>
<evidence type="ECO:0000259" key="7">
    <source>
        <dbReference type="Pfam" id="PF05116"/>
    </source>
</evidence>
<dbReference type="InterPro" id="IPR006380">
    <property type="entry name" value="SPP-like_dom"/>
</dbReference>
<dbReference type="SUPFAM" id="SSF56784">
    <property type="entry name" value="HAD-like"/>
    <property type="match status" value="1"/>
</dbReference>
<dbReference type="GO" id="GO:0016791">
    <property type="term" value="F:phosphatase activity"/>
    <property type="evidence" value="ECO:0007669"/>
    <property type="project" value="UniProtKB-ARBA"/>
</dbReference>